<dbReference type="PANTHER" id="PTHR10015">
    <property type="entry name" value="HEAT SHOCK TRANSCRIPTION FACTOR"/>
    <property type="match status" value="1"/>
</dbReference>
<keyword evidence="5" id="KW-1185">Reference proteome</keyword>
<dbReference type="Pfam" id="PF00447">
    <property type="entry name" value="HSF_DNA-bind"/>
    <property type="match status" value="1"/>
</dbReference>
<dbReference type="InterPro" id="IPR000232">
    <property type="entry name" value="HSF_DNA-bd"/>
</dbReference>
<feature type="domain" description="HSF-type DNA-binding" evidence="3">
    <location>
        <begin position="4"/>
        <end position="98"/>
    </location>
</feature>
<dbReference type="OrthoDB" id="60033at2759"/>
<dbReference type="FunFam" id="1.10.10.10:FF:000334">
    <property type="entry name" value="Heat shock factor protein 2"/>
    <property type="match status" value="1"/>
</dbReference>
<dbReference type="AlphaFoldDB" id="A0A8S1MIN6"/>
<evidence type="ECO:0000256" key="2">
    <source>
        <dbReference type="RuleBase" id="RU004020"/>
    </source>
</evidence>
<dbReference type="Proteomes" id="UP000692954">
    <property type="component" value="Unassembled WGS sequence"/>
</dbReference>
<name>A0A8S1MIN6_9CILI</name>
<comment type="similarity">
    <text evidence="2">Belongs to the HSF family.</text>
</comment>
<dbReference type="GO" id="GO:0043565">
    <property type="term" value="F:sequence-specific DNA binding"/>
    <property type="evidence" value="ECO:0007669"/>
    <property type="project" value="InterPro"/>
</dbReference>
<evidence type="ECO:0000256" key="1">
    <source>
        <dbReference type="ARBA" id="ARBA00023125"/>
    </source>
</evidence>
<comment type="caution">
    <text evidence="4">The sequence shown here is derived from an EMBL/GenBank/DDBJ whole genome shotgun (WGS) entry which is preliminary data.</text>
</comment>
<accession>A0A8S1MIN6</accession>
<dbReference type="EMBL" id="CAJJDN010000040">
    <property type="protein sequence ID" value="CAD8080300.1"/>
    <property type="molecule type" value="Genomic_DNA"/>
</dbReference>
<gene>
    <name evidence="4" type="ORF">PSON_ATCC_30995.1.T0400168</name>
</gene>
<dbReference type="SMART" id="SM00415">
    <property type="entry name" value="HSF"/>
    <property type="match status" value="1"/>
</dbReference>
<evidence type="ECO:0000313" key="5">
    <source>
        <dbReference type="Proteomes" id="UP000692954"/>
    </source>
</evidence>
<evidence type="ECO:0000313" key="4">
    <source>
        <dbReference type="EMBL" id="CAD8080300.1"/>
    </source>
</evidence>
<sequence length="183" mass="21730">MKNQISSLILKTYNILENNMYEDIVSWNQDGLSFTVKNINQFSSIVLPNHFKHLNFSSYIKMLNMHDFHKTQIESVNEFKNEYFQKGRKDLLHQIKRQAHNKLKALSQSIQHDSQDKLDQLSQKCDYLNNLCSSLFERNHKVIKDNKSLLKVVTSHSKIYFQDEIQHQEQLCIKKEELTNNDL</sequence>
<keyword evidence="1" id="KW-0238">DNA-binding</keyword>
<dbReference type="PANTHER" id="PTHR10015:SF206">
    <property type="entry name" value="HSF-TYPE DNA-BINDING DOMAIN-CONTAINING PROTEIN"/>
    <property type="match status" value="1"/>
</dbReference>
<dbReference type="GO" id="GO:0003700">
    <property type="term" value="F:DNA-binding transcription factor activity"/>
    <property type="evidence" value="ECO:0007669"/>
    <property type="project" value="InterPro"/>
</dbReference>
<proteinExistence type="inferred from homology"/>
<protein>
    <recommendedName>
        <fullName evidence="3">HSF-type DNA-binding domain-containing protein</fullName>
    </recommendedName>
</protein>
<reference evidence="4" key="1">
    <citation type="submission" date="2021-01" db="EMBL/GenBank/DDBJ databases">
        <authorList>
            <consortium name="Genoscope - CEA"/>
            <person name="William W."/>
        </authorList>
    </citation>
    <scope>NUCLEOTIDE SEQUENCE</scope>
</reference>
<organism evidence="4 5">
    <name type="scientific">Paramecium sonneborni</name>
    <dbReference type="NCBI Taxonomy" id="65129"/>
    <lineage>
        <taxon>Eukaryota</taxon>
        <taxon>Sar</taxon>
        <taxon>Alveolata</taxon>
        <taxon>Ciliophora</taxon>
        <taxon>Intramacronucleata</taxon>
        <taxon>Oligohymenophorea</taxon>
        <taxon>Peniculida</taxon>
        <taxon>Parameciidae</taxon>
        <taxon>Paramecium</taxon>
    </lineage>
</organism>
<evidence type="ECO:0000259" key="3">
    <source>
        <dbReference type="SMART" id="SM00415"/>
    </source>
</evidence>